<gene>
    <name evidence="1" type="ORF">Tci_612675</name>
</gene>
<comment type="caution">
    <text evidence="1">The sequence shown here is derived from an EMBL/GenBank/DDBJ whole genome shotgun (WGS) entry which is preliminary data.</text>
</comment>
<sequence>MFSLLMSTLLRSIATVKDFPLLHEDKNYSELKISEFWDSTHAVWDDDFSNDDSGGVKEAEVWEVNEEWLMAPVTPPPVPAMQPPSVYEVGGPSTAAEGPSFQLPAPGLPVPPSVIEDLSTRLVGVSIGEIGPRVFAIEGEDLDRLWSLVKETCSTTEVTDEKEKELWIELKRPYEPDSRDPL</sequence>
<name>A0A699JJG1_TANCI</name>
<evidence type="ECO:0000313" key="1">
    <source>
        <dbReference type="EMBL" id="GFA40703.1"/>
    </source>
</evidence>
<accession>A0A699JJG1</accession>
<organism evidence="1">
    <name type="scientific">Tanacetum cinerariifolium</name>
    <name type="common">Dalmatian daisy</name>
    <name type="synonym">Chrysanthemum cinerariifolium</name>
    <dbReference type="NCBI Taxonomy" id="118510"/>
    <lineage>
        <taxon>Eukaryota</taxon>
        <taxon>Viridiplantae</taxon>
        <taxon>Streptophyta</taxon>
        <taxon>Embryophyta</taxon>
        <taxon>Tracheophyta</taxon>
        <taxon>Spermatophyta</taxon>
        <taxon>Magnoliopsida</taxon>
        <taxon>eudicotyledons</taxon>
        <taxon>Gunneridae</taxon>
        <taxon>Pentapetalae</taxon>
        <taxon>asterids</taxon>
        <taxon>campanulids</taxon>
        <taxon>Asterales</taxon>
        <taxon>Asteraceae</taxon>
        <taxon>Asteroideae</taxon>
        <taxon>Anthemideae</taxon>
        <taxon>Anthemidinae</taxon>
        <taxon>Tanacetum</taxon>
    </lineage>
</organism>
<protein>
    <submittedName>
        <fullName evidence="1">Uncharacterized protein</fullName>
    </submittedName>
</protein>
<dbReference type="AlphaFoldDB" id="A0A699JJG1"/>
<dbReference type="EMBL" id="BKCJ010418607">
    <property type="protein sequence ID" value="GFA40703.1"/>
    <property type="molecule type" value="Genomic_DNA"/>
</dbReference>
<proteinExistence type="predicted"/>
<reference evidence="1" key="1">
    <citation type="journal article" date="2019" name="Sci. Rep.">
        <title>Draft genome of Tanacetum cinerariifolium, the natural source of mosquito coil.</title>
        <authorList>
            <person name="Yamashiro T."/>
            <person name="Shiraishi A."/>
            <person name="Satake H."/>
            <person name="Nakayama K."/>
        </authorList>
    </citation>
    <scope>NUCLEOTIDE SEQUENCE</scope>
</reference>